<evidence type="ECO:0000256" key="2">
    <source>
        <dbReference type="ARBA" id="ARBA00022448"/>
    </source>
</evidence>
<keyword evidence="4 7" id="KW-0812">Transmembrane</keyword>
<feature type="domain" description="ABC transmembrane type-1" evidence="8">
    <location>
        <begin position="84"/>
        <end position="293"/>
    </location>
</feature>
<dbReference type="InterPro" id="IPR000515">
    <property type="entry name" value="MetI-like"/>
</dbReference>
<dbReference type="InterPro" id="IPR035906">
    <property type="entry name" value="MetI-like_sf"/>
</dbReference>
<sequence>MIEVLFVVSIVGFTIVRLIPGDQARVILGDNFTQESYDQLRAALGLDKSLAEGYVSWISGVLRGDFGYSFSLHHDVLPIVLQYLVPTLWLALFSAFLALAVAIPLGIAAGQRQGGPADVTLNVLAMAGVSVPGFIISLLLVRIFAVELKILPVAGFVSPADDLLEAVSHLLLPAVALAVVQIAGIGRVTRAAVVDVASSDFVRTARSKGAGPARVTLVHVLRAVGIPILTVVAQSFGSLVGGAAVIETIFSIPGVGQLMLSSIQHRDIPVIQGTILVVATIYVVLYALVDIGYSAIDPRIRITGQQSKKARNQ</sequence>
<reference evidence="9 10" key="1">
    <citation type="submission" date="2020-02" db="EMBL/GenBank/DDBJ databases">
        <title>Sequencing the genomes of 1000 actinobacteria strains.</title>
        <authorList>
            <person name="Klenk H.-P."/>
        </authorList>
    </citation>
    <scope>NUCLEOTIDE SEQUENCE [LARGE SCALE GENOMIC DNA]</scope>
    <source>
        <strain evidence="9 10">DSM 19609</strain>
    </source>
</reference>
<evidence type="ECO:0000256" key="6">
    <source>
        <dbReference type="ARBA" id="ARBA00023136"/>
    </source>
</evidence>
<feature type="transmembrane region" description="Helical" evidence="7">
    <location>
        <begin position="88"/>
        <end position="109"/>
    </location>
</feature>
<dbReference type="InterPro" id="IPR045621">
    <property type="entry name" value="BPD_transp_1_N"/>
</dbReference>
<dbReference type="Proteomes" id="UP000749311">
    <property type="component" value="Unassembled WGS sequence"/>
</dbReference>
<gene>
    <name evidence="9" type="ORF">FB473_001668</name>
</gene>
<keyword evidence="10" id="KW-1185">Reference proteome</keyword>
<evidence type="ECO:0000256" key="3">
    <source>
        <dbReference type="ARBA" id="ARBA00022475"/>
    </source>
</evidence>
<feature type="transmembrane region" description="Helical" evidence="7">
    <location>
        <begin position="121"/>
        <end position="146"/>
    </location>
</feature>
<dbReference type="PANTHER" id="PTHR43163:SF6">
    <property type="entry name" value="DIPEPTIDE TRANSPORT SYSTEM PERMEASE PROTEIN DPPB-RELATED"/>
    <property type="match status" value="1"/>
</dbReference>
<comment type="subcellular location">
    <subcellularLocation>
        <location evidence="1 7">Cell membrane</location>
        <topology evidence="1 7">Multi-pass membrane protein</topology>
    </subcellularLocation>
</comment>
<keyword evidence="2 7" id="KW-0813">Transport</keyword>
<organism evidence="9 10">
    <name type="scientific">Brooklawnia cerclae</name>
    <dbReference type="NCBI Taxonomy" id="349934"/>
    <lineage>
        <taxon>Bacteria</taxon>
        <taxon>Bacillati</taxon>
        <taxon>Actinomycetota</taxon>
        <taxon>Actinomycetes</taxon>
        <taxon>Propionibacteriales</taxon>
        <taxon>Propionibacteriaceae</taxon>
        <taxon>Brooklawnia</taxon>
    </lineage>
</organism>
<evidence type="ECO:0000313" key="9">
    <source>
        <dbReference type="EMBL" id="NIH57023.1"/>
    </source>
</evidence>
<accession>A0ABX0SI73</accession>
<dbReference type="PROSITE" id="PS50928">
    <property type="entry name" value="ABC_TM1"/>
    <property type="match status" value="1"/>
</dbReference>
<evidence type="ECO:0000256" key="7">
    <source>
        <dbReference type="RuleBase" id="RU363032"/>
    </source>
</evidence>
<evidence type="ECO:0000259" key="8">
    <source>
        <dbReference type="PROSITE" id="PS50928"/>
    </source>
</evidence>
<feature type="transmembrane region" description="Helical" evidence="7">
    <location>
        <begin position="166"/>
        <end position="185"/>
    </location>
</feature>
<dbReference type="SUPFAM" id="SSF161098">
    <property type="entry name" value="MetI-like"/>
    <property type="match status" value="1"/>
</dbReference>
<proteinExistence type="inferred from homology"/>
<evidence type="ECO:0000256" key="4">
    <source>
        <dbReference type="ARBA" id="ARBA00022692"/>
    </source>
</evidence>
<keyword evidence="5 7" id="KW-1133">Transmembrane helix</keyword>
<dbReference type="PANTHER" id="PTHR43163">
    <property type="entry name" value="DIPEPTIDE TRANSPORT SYSTEM PERMEASE PROTEIN DPPB-RELATED"/>
    <property type="match status" value="1"/>
</dbReference>
<keyword evidence="3" id="KW-1003">Cell membrane</keyword>
<evidence type="ECO:0000256" key="5">
    <source>
        <dbReference type="ARBA" id="ARBA00022989"/>
    </source>
</evidence>
<feature type="transmembrane region" description="Helical" evidence="7">
    <location>
        <begin position="270"/>
        <end position="289"/>
    </location>
</feature>
<keyword evidence="6 7" id="KW-0472">Membrane</keyword>
<evidence type="ECO:0000313" key="10">
    <source>
        <dbReference type="Proteomes" id="UP000749311"/>
    </source>
</evidence>
<dbReference type="EMBL" id="JAAMOZ010000001">
    <property type="protein sequence ID" value="NIH57023.1"/>
    <property type="molecule type" value="Genomic_DNA"/>
</dbReference>
<evidence type="ECO:0000256" key="1">
    <source>
        <dbReference type="ARBA" id="ARBA00004651"/>
    </source>
</evidence>
<protein>
    <submittedName>
        <fullName evidence="9">Peptide/nickel transport system permease protein</fullName>
    </submittedName>
</protein>
<dbReference type="Gene3D" id="1.10.3720.10">
    <property type="entry name" value="MetI-like"/>
    <property type="match status" value="1"/>
</dbReference>
<dbReference type="Pfam" id="PF00528">
    <property type="entry name" value="BPD_transp_1"/>
    <property type="match status" value="1"/>
</dbReference>
<feature type="transmembrane region" description="Helical" evidence="7">
    <location>
        <begin position="224"/>
        <end position="250"/>
    </location>
</feature>
<name>A0ABX0SI73_9ACTN</name>
<dbReference type="Pfam" id="PF19300">
    <property type="entry name" value="BPD_transp_1_N"/>
    <property type="match status" value="1"/>
</dbReference>
<comment type="similarity">
    <text evidence="7">Belongs to the binding-protein-dependent transport system permease family.</text>
</comment>
<comment type="caution">
    <text evidence="9">The sequence shown here is derived from an EMBL/GenBank/DDBJ whole genome shotgun (WGS) entry which is preliminary data.</text>
</comment>
<dbReference type="CDD" id="cd06261">
    <property type="entry name" value="TM_PBP2"/>
    <property type="match status" value="1"/>
</dbReference>